<accession>A0A286BZG2</accession>
<dbReference type="NCBIfam" id="TIGR01414">
    <property type="entry name" value="autotrans_barl"/>
    <property type="match status" value="1"/>
</dbReference>
<dbReference type="Pfam" id="PF13018">
    <property type="entry name" value="ESPR"/>
    <property type="match status" value="1"/>
</dbReference>
<dbReference type="Gene3D" id="2.160.20.20">
    <property type="match status" value="2"/>
</dbReference>
<dbReference type="PROSITE" id="PS51208">
    <property type="entry name" value="AUTOTRANSPORTER"/>
    <property type="match status" value="1"/>
</dbReference>
<dbReference type="SMART" id="SM00869">
    <property type="entry name" value="Autotransporter"/>
    <property type="match status" value="1"/>
</dbReference>
<dbReference type="CDD" id="cd01344">
    <property type="entry name" value="PL2_Passenger_AT"/>
    <property type="match status" value="1"/>
</dbReference>
<organism evidence="3 4">
    <name type="scientific">Candidatus Pantoea floridensis</name>
    <dbReference type="NCBI Taxonomy" id="1938870"/>
    <lineage>
        <taxon>Bacteria</taxon>
        <taxon>Pseudomonadati</taxon>
        <taxon>Pseudomonadota</taxon>
        <taxon>Gammaproteobacteria</taxon>
        <taxon>Enterobacterales</taxon>
        <taxon>Erwiniaceae</taxon>
        <taxon>Pantoea</taxon>
    </lineage>
</organism>
<dbReference type="AlphaFoldDB" id="A0A286BZG2"/>
<evidence type="ECO:0000259" key="2">
    <source>
        <dbReference type="PROSITE" id="PS51208"/>
    </source>
</evidence>
<keyword evidence="1" id="KW-0843">Virulence</keyword>
<protein>
    <submittedName>
        <fullName evidence="3">Autotransporter family porin</fullName>
    </submittedName>
</protein>
<dbReference type="InterPro" id="IPR043990">
    <property type="entry name" value="AC_1"/>
</dbReference>
<dbReference type="InterPro" id="IPR012332">
    <property type="entry name" value="Autotransporter_pectin_lyase_C"/>
</dbReference>
<dbReference type="InterPro" id="IPR006315">
    <property type="entry name" value="OM_autotransptr_brl_dom"/>
</dbReference>
<dbReference type="InterPro" id="IPR011050">
    <property type="entry name" value="Pectin_lyase_fold/virulence"/>
</dbReference>
<dbReference type="Pfam" id="PF03797">
    <property type="entry name" value="Autotransporter"/>
    <property type="match status" value="1"/>
</dbReference>
<name>A0A286BZG2_9GAMM</name>
<reference evidence="4" key="1">
    <citation type="submission" date="2017-09" db="EMBL/GenBank/DDBJ databases">
        <authorList>
            <person name="Varghese N."/>
            <person name="Submissions S."/>
        </authorList>
    </citation>
    <scope>NUCLEOTIDE SEQUENCE [LARGE SCALE GENOMIC DNA]</scope>
    <source>
        <strain evidence="4">JKS000234</strain>
    </source>
</reference>
<dbReference type="PANTHER" id="PTHR12338">
    <property type="entry name" value="AUTOTRANSPORTER"/>
    <property type="match status" value="1"/>
</dbReference>
<dbReference type="SUPFAM" id="SSF103515">
    <property type="entry name" value="Autotransporter"/>
    <property type="match status" value="1"/>
</dbReference>
<dbReference type="InterPro" id="IPR036709">
    <property type="entry name" value="Autotransporte_beta_dom_sf"/>
</dbReference>
<evidence type="ECO:0000313" key="3">
    <source>
        <dbReference type="EMBL" id="SOD39530.1"/>
    </source>
</evidence>
<gene>
    <name evidence="3" type="ORF">SAMN06273570_3980</name>
</gene>
<dbReference type="Pfam" id="PF18883">
    <property type="entry name" value="AC_1"/>
    <property type="match status" value="1"/>
</dbReference>
<dbReference type="Proteomes" id="UP000219271">
    <property type="component" value="Unassembled WGS sequence"/>
</dbReference>
<dbReference type="GO" id="GO:0019867">
    <property type="term" value="C:outer membrane"/>
    <property type="evidence" value="ECO:0007669"/>
    <property type="project" value="InterPro"/>
</dbReference>
<dbReference type="InterPro" id="IPR024973">
    <property type="entry name" value="ESPR"/>
</dbReference>
<keyword evidence="4" id="KW-1185">Reference proteome</keyword>
<evidence type="ECO:0000313" key="4">
    <source>
        <dbReference type="Proteomes" id="UP000219271"/>
    </source>
</evidence>
<dbReference type="Gene3D" id="2.40.128.130">
    <property type="entry name" value="Autotransporter beta-domain"/>
    <property type="match status" value="1"/>
</dbReference>
<proteinExistence type="predicted"/>
<dbReference type="SUPFAM" id="SSF51126">
    <property type="entry name" value="Pectin lyase-like"/>
    <property type="match status" value="1"/>
</dbReference>
<feature type="domain" description="Autotransporter" evidence="2">
    <location>
        <begin position="732"/>
        <end position="1013"/>
    </location>
</feature>
<sequence length="1013" mass="104469">MNIVYRIIWNKVTGQFVVASEFARGKCKSSRSRNSALINGVSAALLFASGMSTAHAGLVASGVSQSYSDQDIVTSASNDYGIQAVLAGGEMNFTGGTINTSGISGYGVVASDQGMVNISGTQVTTTRADVQALYATRNGTINADGLTVNSNGYGAYVTTNSAMDFLNGSITSSGDGVYVVGTSTVNFLNSSVTSNNRGLVAGGLSTLTASDATINSVNQGLYANGATINGERLIVNTSARNGYGVFANGTSGIISLKNSRVNTLGDYANGLYTVNGTFTAEQNDVATSGINAHAVYATGSMANLNVTGGSLSTTGAGAAGVLSSGGARVNADNLFINSSGVALSASGATLDASNITLNTAAGSSAIAAAAGATITGTAIQGQVGDAGNLVTFDGAVGAANSVTLTNSTLSVTGNSAMGINSINGNNQLALTNTQLSAAEGIAITLQNGSSLTLSLEGSTLGGATLLDALASDTRAQITASNGSVMAGNITVDPAATAASSLALNDSQWSGSAANLQALTLENGSLWNMTDNSTLHTLALNDSTLNFDHSNGRSTTLTVKGDFTGTGGTLIMNTVLAGDDSDTDKLHVTGNTSGTTHVVINNAGGSGAQTLNGIELITVDGTSAGEFSQQGRIAAGAYDYTLSRGADTKNWYLTSDVNAVDPVIDPVVDPVVDPGVDPIEKPVVQPGAGKPAQMIVRPEVGNYNANIAAANTLFTLRLSDRGGETHYVDVLTGEKKTTSLWMRNLGGHQQMRDSSGQIKTETNRYVLQLGGDLATGSFTGSDRLHFGAMAGYGNARSNSDSSVTGYRSQGHTNGYNVGVYGTWYQQPEQHTGAYVDSWLQYSWFNNSVNGDHLAAERYKSNGFTYSLESGYSWKVGEDRAKNSYFIEPNAQFIWMDVKADDHTEANGTRVSSQGDGNLQSRVGLRASLKTAGEPNQAVYQPFLEANWINNSKDFGSTLNGVSMTSEGQKNIAEVRVGVESKLPSRVNLWGSVGQQMGSNDYRDTSAMIGVKVSF</sequence>
<dbReference type="EMBL" id="OCMY01000001">
    <property type="protein sequence ID" value="SOD39530.1"/>
    <property type="molecule type" value="Genomic_DNA"/>
</dbReference>
<dbReference type="InterPro" id="IPR050909">
    <property type="entry name" value="Bact_Autotransporter_VF"/>
</dbReference>
<dbReference type="InterPro" id="IPR005546">
    <property type="entry name" value="Autotransporte_beta"/>
</dbReference>
<evidence type="ECO:0000256" key="1">
    <source>
        <dbReference type="ARBA" id="ARBA00023026"/>
    </source>
</evidence>
<dbReference type="PANTHER" id="PTHR12338:SF5">
    <property type="entry name" value="ANTIGEN 43-RELATED"/>
    <property type="match status" value="1"/>
</dbReference>